<dbReference type="Gene3D" id="2.60.120.260">
    <property type="entry name" value="Galactose-binding domain-like"/>
    <property type="match status" value="1"/>
</dbReference>
<evidence type="ECO:0000313" key="7">
    <source>
        <dbReference type="EMBL" id="SFT34848.1"/>
    </source>
</evidence>
<dbReference type="InterPro" id="IPR054593">
    <property type="entry name" value="Beta-mannosidase-like_N2"/>
</dbReference>
<keyword evidence="3" id="KW-0378">Hydrolase</keyword>
<evidence type="ECO:0000256" key="2">
    <source>
        <dbReference type="ARBA" id="ARBA00012754"/>
    </source>
</evidence>
<reference evidence="7 8" key="1">
    <citation type="submission" date="2016-10" db="EMBL/GenBank/DDBJ databases">
        <authorList>
            <person name="de Groot N.N."/>
        </authorList>
    </citation>
    <scope>NUCLEOTIDE SEQUENCE [LARGE SCALE GENOMIC DNA]</scope>
    <source>
        <strain evidence="7 8">CGMCC 1.7005</strain>
    </source>
</reference>
<evidence type="ECO:0000256" key="4">
    <source>
        <dbReference type="ARBA" id="ARBA00023295"/>
    </source>
</evidence>
<dbReference type="InterPro" id="IPR017853">
    <property type="entry name" value="GH"/>
</dbReference>
<dbReference type="STRING" id="477690.SAMN05216474_0026"/>
<accession>A0A1I6X909</accession>
<evidence type="ECO:0000256" key="1">
    <source>
        <dbReference type="ARBA" id="ARBA00000829"/>
    </source>
</evidence>
<gene>
    <name evidence="7" type="ORF">SAMN05216474_0026</name>
</gene>
<protein>
    <recommendedName>
        <fullName evidence="2">beta-mannosidase</fullName>
        <ecNumber evidence="2">3.2.1.25</ecNumber>
    </recommendedName>
</protein>
<keyword evidence="5" id="KW-0732">Signal</keyword>
<name>A0A1I6X909_9FLAO</name>
<dbReference type="InterPro" id="IPR008979">
    <property type="entry name" value="Galactose-bd-like_sf"/>
</dbReference>
<organism evidence="7 8">
    <name type="scientific">Lishizhenia tianjinensis</name>
    <dbReference type="NCBI Taxonomy" id="477690"/>
    <lineage>
        <taxon>Bacteria</taxon>
        <taxon>Pseudomonadati</taxon>
        <taxon>Bacteroidota</taxon>
        <taxon>Flavobacteriia</taxon>
        <taxon>Flavobacteriales</taxon>
        <taxon>Crocinitomicaceae</taxon>
        <taxon>Lishizhenia</taxon>
    </lineage>
</organism>
<sequence length="801" mass="92298">MVRNILLLLCLLPLCLKAQKVDTLVWNYQNLEPFSQGSLQYQVLKKFNKFLPYHLDQSLRYTSIENELAVLETTYNHTGGKAFLSCAKIATFCELKVNGKTVLHTNNYFHPWEIELTDYLKQGENQIEAHFIPAAKMELEEKYDYLHPAPNDEGEIEIASLVRKPQHMFGWDFAPRMNLIGFMAPVVISTQTELFKNPYVKTLSITANSAIIERSIELMASNDTEIVWRIEDEVRSLKSENGVLKWKDTLFNPVLWQAGEINELYEEQWSFTADSVRSTKKVRYGVRKVALIQTPDSLGTPFYFKLNNEFVFCKGSNVVPLDVFPEKVTPEKIRNLVLDAKEANMNMLRVWGGGDYLPEYFYTLCDSLGIMVWQDFMFACAMYPSDSSFLKSVQDEAVYQVKRLRQHPSVVYFNGNNEVDVAWKNWGFQGLEKYNLTASAQREIEAGYTKIFKGILKDVVHQHSNIPYEHTSPLSNWGSPENFNHGSMHYWGVWHGNDSLQEFWKQIGRFNAEFGFQSFPSVYALNQIESNSPLSLDNPNLQKRQKSYIGSAKIEDFIQREYGGFTDFSDFVYKSQLVQTKGVGGALIAHRLASPACGGSLFWQLNDCWEAPTWSAIDYYGERKALYYKAKVVFAPQTIVRDPSHPSDFYFLQDDIPPVNQVLELNYYSFDGKLLHRKDYPLLSSRKQEILVEEGVGDFLVISLGEKNFEFIVRDKEPNESDNASLEIISLNFDDEIGTGKLTFKVKSFVAHLQFYSEKYPLIFAENFKHFLPGEYTLSFEIRTAVDALDKETIKFHYIQP</sequence>
<proteinExistence type="predicted"/>
<feature type="chain" id="PRO_5014906210" description="beta-mannosidase" evidence="5">
    <location>
        <begin position="21"/>
        <end position="801"/>
    </location>
</feature>
<dbReference type="SUPFAM" id="SSF51445">
    <property type="entry name" value="(Trans)glycosidases"/>
    <property type="match status" value="1"/>
</dbReference>
<dbReference type="SUPFAM" id="SSF49785">
    <property type="entry name" value="Galactose-binding domain-like"/>
    <property type="match status" value="1"/>
</dbReference>
<evidence type="ECO:0000313" key="8">
    <source>
        <dbReference type="Proteomes" id="UP000236454"/>
    </source>
</evidence>
<evidence type="ECO:0000256" key="5">
    <source>
        <dbReference type="SAM" id="SignalP"/>
    </source>
</evidence>
<dbReference type="GO" id="GO:0006516">
    <property type="term" value="P:glycoprotein catabolic process"/>
    <property type="evidence" value="ECO:0007669"/>
    <property type="project" value="TreeGrafter"/>
</dbReference>
<keyword evidence="8" id="KW-1185">Reference proteome</keyword>
<dbReference type="PANTHER" id="PTHR43730">
    <property type="entry name" value="BETA-MANNOSIDASE"/>
    <property type="match status" value="1"/>
</dbReference>
<evidence type="ECO:0000259" key="6">
    <source>
        <dbReference type="Pfam" id="PF22666"/>
    </source>
</evidence>
<dbReference type="AlphaFoldDB" id="A0A1I6X909"/>
<dbReference type="Proteomes" id="UP000236454">
    <property type="component" value="Unassembled WGS sequence"/>
</dbReference>
<feature type="signal peptide" evidence="5">
    <location>
        <begin position="1"/>
        <end position="20"/>
    </location>
</feature>
<dbReference type="OrthoDB" id="9801077at2"/>
<dbReference type="EMBL" id="FPAS01000001">
    <property type="protein sequence ID" value="SFT34848.1"/>
    <property type="molecule type" value="Genomic_DNA"/>
</dbReference>
<dbReference type="Gene3D" id="3.20.20.80">
    <property type="entry name" value="Glycosidases"/>
    <property type="match status" value="1"/>
</dbReference>
<dbReference type="Pfam" id="PF22666">
    <property type="entry name" value="Glyco_hydro_2_N2"/>
    <property type="match status" value="1"/>
</dbReference>
<dbReference type="GO" id="GO:0004567">
    <property type="term" value="F:beta-mannosidase activity"/>
    <property type="evidence" value="ECO:0007669"/>
    <property type="project" value="UniProtKB-EC"/>
</dbReference>
<dbReference type="PANTHER" id="PTHR43730:SF1">
    <property type="entry name" value="BETA-MANNOSIDASE"/>
    <property type="match status" value="1"/>
</dbReference>
<comment type="catalytic activity">
    <reaction evidence="1">
        <text>Hydrolysis of terminal, non-reducing beta-D-mannose residues in beta-D-mannosides.</text>
        <dbReference type="EC" id="3.2.1.25"/>
    </reaction>
</comment>
<dbReference type="EC" id="3.2.1.25" evidence="2"/>
<dbReference type="InterPro" id="IPR050887">
    <property type="entry name" value="Beta-mannosidase_GH2"/>
</dbReference>
<feature type="domain" description="Beta-mannosidase-like galactose-binding" evidence="6">
    <location>
        <begin position="78"/>
        <end position="182"/>
    </location>
</feature>
<dbReference type="FunFam" id="3.20.20.80:FF:000050">
    <property type="entry name" value="Beta-mannosidase B"/>
    <property type="match status" value="1"/>
</dbReference>
<evidence type="ECO:0000256" key="3">
    <source>
        <dbReference type="ARBA" id="ARBA00022801"/>
    </source>
</evidence>
<keyword evidence="4" id="KW-0326">Glycosidase</keyword>
<dbReference type="RefSeq" id="WP_090244763.1">
    <property type="nucleotide sequence ID" value="NZ_FPAS01000001.1"/>
</dbReference>